<evidence type="ECO:0000256" key="8">
    <source>
        <dbReference type="ARBA" id="ARBA00047838"/>
    </source>
</evidence>
<dbReference type="HAMAP" id="MF_00278">
    <property type="entry name" value="HisH"/>
    <property type="match status" value="1"/>
</dbReference>
<dbReference type="InterPro" id="IPR029062">
    <property type="entry name" value="Class_I_gatase-like"/>
</dbReference>
<evidence type="ECO:0000256" key="7">
    <source>
        <dbReference type="ARBA" id="ARBA00023239"/>
    </source>
</evidence>
<evidence type="ECO:0000256" key="4">
    <source>
        <dbReference type="ARBA" id="ARBA00022801"/>
    </source>
</evidence>
<dbReference type="GO" id="GO:0000105">
    <property type="term" value="P:L-histidine biosynthetic process"/>
    <property type="evidence" value="ECO:0007669"/>
    <property type="project" value="UniProtKB-UniRule"/>
</dbReference>
<dbReference type="OrthoDB" id="9807137at2"/>
<protein>
    <recommendedName>
        <fullName evidence="10">Imidazole glycerol phosphate synthase subunit HisH</fullName>
        <ecNumber evidence="10">4.3.2.10</ecNumber>
    </recommendedName>
    <alternativeName>
        <fullName evidence="10">IGP synthase glutaminase subunit</fullName>
        <ecNumber evidence="10">3.5.1.2</ecNumber>
    </alternativeName>
    <alternativeName>
        <fullName evidence="10">IGP synthase subunit HisH</fullName>
    </alternativeName>
    <alternativeName>
        <fullName evidence="10">ImGP synthase subunit HisH</fullName>
        <shortName evidence="10">IGPS subunit HisH</shortName>
    </alternativeName>
</protein>
<dbReference type="CDD" id="cd01748">
    <property type="entry name" value="GATase1_IGP_Synthase"/>
    <property type="match status" value="1"/>
</dbReference>
<name>A0A1H5Y1Y6_9FLAO</name>
<dbReference type="NCBIfam" id="TIGR01855">
    <property type="entry name" value="IMP_synth_hisH"/>
    <property type="match status" value="1"/>
</dbReference>
<keyword evidence="6 10" id="KW-0368">Histidine biosynthesis</keyword>
<dbReference type="SUPFAM" id="SSF52317">
    <property type="entry name" value="Class I glutamine amidotransferase-like"/>
    <property type="match status" value="1"/>
</dbReference>
<comment type="catalytic activity">
    <reaction evidence="8 10">
        <text>5-[(5-phospho-1-deoxy-D-ribulos-1-ylimino)methylamino]-1-(5-phospho-beta-D-ribosyl)imidazole-4-carboxamide + L-glutamine = D-erythro-1-(imidazol-4-yl)glycerol 3-phosphate + 5-amino-1-(5-phospho-beta-D-ribosyl)imidazole-4-carboxamide + L-glutamate + H(+)</text>
        <dbReference type="Rhea" id="RHEA:24793"/>
        <dbReference type="ChEBI" id="CHEBI:15378"/>
        <dbReference type="ChEBI" id="CHEBI:29985"/>
        <dbReference type="ChEBI" id="CHEBI:58278"/>
        <dbReference type="ChEBI" id="CHEBI:58359"/>
        <dbReference type="ChEBI" id="CHEBI:58475"/>
        <dbReference type="ChEBI" id="CHEBI:58525"/>
        <dbReference type="EC" id="4.3.2.10"/>
    </reaction>
</comment>
<keyword evidence="4 10" id="KW-0378">Hydrolase</keyword>
<comment type="pathway">
    <text evidence="1 10">Amino-acid biosynthesis; L-histidine biosynthesis; L-histidine from 5-phospho-alpha-D-ribose 1-diphosphate: step 5/9.</text>
</comment>
<accession>A0A1H5Y1Y6</accession>
<dbReference type="EMBL" id="FNVP01000007">
    <property type="protein sequence ID" value="SEG17862.1"/>
    <property type="molecule type" value="Genomic_DNA"/>
</dbReference>
<evidence type="ECO:0000256" key="3">
    <source>
        <dbReference type="ARBA" id="ARBA00022605"/>
    </source>
</evidence>
<dbReference type="RefSeq" id="WP_103999961.1">
    <property type="nucleotide sequence ID" value="NZ_FNVP01000007.1"/>
</dbReference>
<keyword evidence="10" id="KW-0963">Cytoplasm</keyword>
<evidence type="ECO:0000313" key="13">
    <source>
        <dbReference type="EMBL" id="SEG17862.1"/>
    </source>
</evidence>
<dbReference type="InterPro" id="IPR017926">
    <property type="entry name" value="GATASE"/>
</dbReference>
<keyword evidence="3 10" id="KW-0028">Amino-acid biosynthesis</keyword>
<keyword evidence="5 10" id="KW-0315">Glutamine amidotransferase</keyword>
<dbReference type="PANTHER" id="PTHR42701">
    <property type="entry name" value="IMIDAZOLE GLYCEROL PHOSPHATE SYNTHASE SUBUNIT HISH"/>
    <property type="match status" value="1"/>
</dbReference>
<evidence type="ECO:0000256" key="5">
    <source>
        <dbReference type="ARBA" id="ARBA00022962"/>
    </source>
</evidence>
<dbReference type="GO" id="GO:0005737">
    <property type="term" value="C:cytoplasm"/>
    <property type="evidence" value="ECO:0007669"/>
    <property type="project" value="UniProtKB-SubCell"/>
</dbReference>
<dbReference type="PROSITE" id="PS51273">
    <property type="entry name" value="GATASE_TYPE_1"/>
    <property type="match status" value="1"/>
</dbReference>
<proteinExistence type="inferred from homology"/>
<dbReference type="EC" id="3.5.1.2" evidence="10"/>
<evidence type="ECO:0000256" key="10">
    <source>
        <dbReference type="HAMAP-Rule" id="MF_00278"/>
    </source>
</evidence>
<dbReference type="GO" id="GO:0000107">
    <property type="term" value="F:imidazoleglycerol-phosphate synthase activity"/>
    <property type="evidence" value="ECO:0007669"/>
    <property type="project" value="UniProtKB-UniRule"/>
</dbReference>
<reference evidence="14" key="1">
    <citation type="submission" date="2016-10" db="EMBL/GenBank/DDBJ databases">
        <authorList>
            <person name="Varghese N."/>
            <person name="Submissions S."/>
        </authorList>
    </citation>
    <scope>NUCLEOTIDE SEQUENCE [LARGE SCALE GENOMIC DNA]</scope>
    <source>
        <strain evidence="14">CGMCC 1.9230</strain>
    </source>
</reference>
<feature type="active site" evidence="10 11">
    <location>
        <position position="192"/>
    </location>
</feature>
<feature type="domain" description="Glutamine amidotransferase" evidence="12">
    <location>
        <begin position="8"/>
        <end position="206"/>
    </location>
</feature>
<dbReference type="Pfam" id="PF00117">
    <property type="entry name" value="GATase"/>
    <property type="match status" value="1"/>
</dbReference>
<dbReference type="GO" id="GO:0016829">
    <property type="term" value="F:lyase activity"/>
    <property type="evidence" value="ECO:0007669"/>
    <property type="project" value="UniProtKB-KW"/>
</dbReference>
<keyword evidence="13" id="KW-0808">Transferase</keyword>
<comment type="function">
    <text evidence="10">IGPS catalyzes the conversion of PRFAR and glutamine to IGP, AICAR and glutamate. The HisH subunit catalyzes the hydrolysis of glutamine to glutamate and ammonia as part of the synthesis of IGP and AICAR. The resulting ammonia molecule is channeled to the active site of HisF.</text>
</comment>
<evidence type="ECO:0000256" key="1">
    <source>
        <dbReference type="ARBA" id="ARBA00005091"/>
    </source>
</evidence>
<dbReference type="AlphaFoldDB" id="A0A1H5Y1Y6"/>
<feature type="active site" description="Nucleophile" evidence="10 11">
    <location>
        <position position="86"/>
    </location>
</feature>
<dbReference type="PANTHER" id="PTHR42701:SF1">
    <property type="entry name" value="IMIDAZOLE GLYCEROL PHOSPHATE SYNTHASE SUBUNIT HISH"/>
    <property type="match status" value="1"/>
</dbReference>
<organism evidence="13 14">
    <name type="scientific">Flavobacterium urumqiense</name>
    <dbReference type="NCBI Taxonomy" id="935224"/>
    <lineage>
        <taxon>Bacteria</taxon>
        <taxon>Pseudomonadati</taxon>
        <taxon>Bacteroidota</taxon>
        <taxon>Flavobacteriia</taxon>
        <taxon>Flavobacteriales</taxon>
        <taxon>Flavobacteriaceae</taxon>
        <taxon>Flavobacterium</taxon>
    </lineage>
</organism>
<gene>
    <name evidence="10" type="primary">hisH</name>
    <name evidence="13" type="ORF">SAMN04488130_10725</name>
</gene>
<dbReference type="PIRSF" id="PIRSF000495">
    <property type="entry name" value="Amidotransf_hisH"/>
    <property type="match status" value="1"/>
</dbReference>
<dbReference type="InterPro" id="IPR010139">
    <property type="entry name" value="Imidazole-glycPsynth_HisH"/>
</dbReference>
<keyword evidence="14" id="KW-1185">Reference proteome</keyword>
<evidence type="ECO:0000256" key="2">
    <source>
        <dbReference type="ARBA" id="ARBA00011152"/>
    </source>
</evidence>
<dbReference type="GO" id="GO:0004359">
    <property type="term" value="F:glutaminase activity"/>
    <property type="evidence" value="ECO:0007669"/>
    <property type="project" value="UniProtKB-EC"/>
</dbReference>
<evidence type="ECO:0000313" key="14">
    <source>
        <dbReference type="Proteomes" id="UP000236737"/>
    </source>
</evidence>
<dbReference type="Proteomes" id="UP000236737">
    <property type="component" value="Unassembled WGS sequence"/>
</dbReference>
<comment type="subunit">
    <text evidence="2 10">Heterodimer of HisH and HisF.</text>
</comment>
<keyword evidence="7 10" id="KW-0456">Lyase</keyword>
<comment type="subcellular location">
    <subcellularLocation>
        <location evidence="10">Cytoplasm</location>
    </subcellularLocation>
</comment>
<dbReference type="EC" id="4.3.2.10" evidence="10"/>
<comment type="catalytic activity">
    <reaction evidence="9 10">
        <text>L-glutamine + H2O = L-glutamate + NH4(+)</text>
        <dbReference type="Rhea" id="RHEA:15889"/>
        <dbReference type="ChEBI" id="CHEBI:15377"/>
        <dbReference type="ChEBI" id="CHEBI:28938"/>
        <dbReference type="ChEBI" id="CHEBI:29985"/>
        <dbReference type="ChEBI" id="CHEBI:58359"/>
        <dbReference type="EC" id="3.5.1.2"/>
    </reaction>
</comment>
<evidence type="ECO:0000256" key="6">
    <source>
        <dbReference type="ARBA" id="ARBA00023102"/>
    </source>
</evidence>
<dbReference type="Gene3D" id="3.40.50.880">
    <property type="match status" value="1"/>
</dbReference>
<feature type="active site" evidence="10 11">
    <location>
        <position position="190"/>
    </location>
</feature>
<sequence length="210" mass="23808">MIKQPSIVIIDYGVGNTQSVANAIKFLGYKNVKISCDFNDIENADALILPGVGAFEEAIQNIKKRNLVEILNYQVLDLKKPILGICVGMQLLATYSEENGKHEGLNWIKGEVKKLNLSREFSVPHVGWNDVIIKSKDPLFTKNTDLSNFYFDHSFYFDCYDEQNVIAYCDYDIKVTAAVQKGNIFGVQFHPEKSHNNGLKMFRDFINSIS</sequence>
<evidence type="ECO:0000256" key="9">
    <source>
        <dbReference type="ARBA" id="ARBA00049534"/>
    </source>
</evidence>
<evidence type="ECO:0000256" key="11">
    <source>
        <dbReference type="PIRSR" id="PIRSR000495-1"/>
    </source>
</evidence>
<dbReference type="UniPathway" id="UPA00031">
    <property type="reaction ID" value="UER00010"/>
</dbReference>
<evidence type="ECO:0000259" key="12">
    <source>
        <dbReference type="Pfam" id="PF00117"/>
    </source>
</evidence>